<proteinExistence type="predicted"/>
<dbReference type="AlphaFoldDB" id="A0A485LSV9"/>
<protein>
    <submittedName>
        <fullName evidence="3">Aste57867_25367 protein</fullName>
    </submittedName>
</protein>
<keyword evidence="4" id="KW-1185">Reference proteome</keyword>
<feature type="region of interest" description="Disordered" evidence="1">
    <location>
        <begin position="108"/>
        <end position="133"/>
    </location>
</feature>
<dbReference type="Proteomes" id="UP000332933">
    <property type="component" value="Unassembled WGS sequence"/>
</dbReference>
<feature type="compositionally biased region" description="Basic and acidic residues" evidence="1">
    <location>
        <begin position="111"/>
        <end position="125"/>
    </location>
</feature>
<sequence>MNTIESDSWVHLDPNSNTTDNDEALARLLEQDEWHPEPSADDDASLAYALALAAQFEEDAESFSPIDTFNDNYTDESLNLAFELAARIDRDLDAEAEEEDAAYFEEFEAPPEERAPTEVEHEPTPRELLNAPPVRERARRVSFFAQSSKSTLRRGVRIDID</sequence>
<dbReference type="EMBL" id="CAADRA010007548">
    <property type="protein sequence ID" value="VFU01992.1"/>
    <property type="molecule type" value="Genomic_DNA"/>
</dbReference>
<accession>A0A485LSV9</accession>
<evidence type="ECO:0000313" key="3">
    <source>
        <dbReference type="EMBL" id="VFU01992.1"/>
    </source>
</evidence>
<feature type="region of interest" description="Disordered" evidence="1">
    <location>
        <begin position="1"/>
        <end position="20"/>
    </location>
</feature>
<evidence type="ECO:0000313" key="4">
    <source>
        <dbReference type="Proteomes" id="UP000332933"/>
    </source>
</evidence>
<dbReference type="OrthoDB" id="79898at2759"/>
<name>A0A485LSV9_9STRA</name>
<reference evidence="2" key="2">
    <citation type="submission" date="2019-06" db="EMBL/GenBank/DDBJ databases">
        <title>Genomics analysis of Aphanomyces spp. identifies a new class of oomycete effector associated with host adaptation.</title>
        <authorList>
            <person name="Gaulin E."/>
        </authorList>
    </citation>
    <scope>NUCLEOTIDE SEQUENCE</scope>
    <source>
        <strain evidence="2">CBS 578.67</strain>
    </source>
</reference>
<gene>
    <name evidence="3" type="primary">Aste57867_25367</name>
    <name evidence="2" type="ORF">As57867_025289</name>
    <name evidence="3" type="ORF">ASTE57867_25367</name>
</gene>
<evidence type="ECO:0000256" key="1">
    <source>
        <dbReference type="SAM" id="MobiDB-lite"/>
    </source>
</evidence>
<organism evidence="3 4">
    <name type="scientific">Aphanomyces stellatus</name>
    <dbReference type="NCBI Taxonomy" id="120398"/>
    <lineage>
        <taxon>Eukaryota</taxon>
        <taxon>Sar</taxon>
        <taxon>Stramenopiles</taxon>
        <taxon>Oomycota</taxon>
        <taxon>Saprolegniomycetes</taxon>
        <taxon>Saprolegniales</taxon>
        <taxon>Verrucalvaceae</taxon>
        <taxon>Aphanomyces</taxon>
    </lineage>
</organism>
<reference evidence="3 4" key="1">
    <citation type="submission" date="2019-03" db="EMBL/GenBank/DDBJ databases">
        <authorList>
            <person name="Gaulin E."/>
            <person name="Dumas B."/>
        </authorList>
    </citation>
    <scope>NUCLEOTIDE SEQUENCE [LARGE SCALE GENOMIC DNA]</scope>
    <source>
        <strain evidence="3">CBS 568.67</strain>
    </source>
</reference>
<evidence type="ECO:0000313" key="2">
    <source>
        <dbReference type="EMBL" id="KAF0682511.1"/>
    </source>
</evidence>
<dbReference type="EMBL" id="VJMH01007522">
    <property type="protein sequence ID" value="KAF0682511.1"/>
    <property type="molecule type" value="Genomic_DNA"/>
</dbReference>